<dbReference type="SUPFAM" id="SSF82866">
    <property type="entry name" value="Multidrug efflux transporter AcrB transmembrane domain"/>
    <property type="match status" value="2"/>
</dbReference>
<dbReference type="PANTHER" id="PTHR33406:SF13">
    <property type="entry name" value="MEMBRANE PROTEIN YDFJ"/>
    <property type="match status" value="1"/>
</dbReference>
<keyword evidence="1" id="KW-0472">Membrane</keyword>
<feature type="transmembrane region" description="Helical" evidence="1">
    <location>
        <begin position="247"/>
        <end position="264"/>
    </location>
</feature>
<gene>
    <name evidence="2" type="ORF">BG910_00325</name>
</gene>
<organism evidence="2 3">
    <name type="scientific">Neisseria chenwenguii</name>
    <dbReference type="NCBI Taxonomy" id="1853278"/>
    <lineage>
        <taxon>Bacteria</taxon>
        <taxon>Pseudomonadati</taxon>
        <taxon>Pseudomonadota</taxon>
        <taxon>Betaproteobacteria</taxon>
        <taxon>Neisseriales</taxon>
        <taxon>Neisseriaceae</taxon>
        <taxon>Neisseria</taxon>
    </lineage>
</organism>
<sequence>MKFPRILYTLLMAAAAVFFAYTLAAKPWLQTDLTALLPQEARPDVLLQKADAVLEKELNGQVVLAVGSADADTAFQTASALARQWQASSVFASVQDTLTPDIGGLRGEIRRLGLALLPSEQQTLLRDNPRAYFQVRAEDAANPFAASLLPLSDDWLGFGRFAAGKGQPQSRIRWNADNGMLFTEHRGKTWVWLRGRLPEGAAPDEKLLKLLDDSKQTAAAQKAEVLYAGGAVFAAEAKTSAEAESRWMGIAGMLLTFALLLRVFRSARVFWLVLPLGAGVLAGLAAALAVFGEIHVLTVVIGTSLVGMLVDFPLHWLAPAVCRPSEKSVSDGLIQKPVWQADEAMRHVLHGFLISLAVTVSGYALLWLTPLSVLQQTAVFSGAALLGAFGATVYWLPPLFRRYHGRDVPFGRLMPPLLAKIHALHALLKKPAAAVLLLILAAAGLWRSDWRDDIRQWAAMPPALLEQARQLGELGGMDFGAQYAVVEAADEDGLLERSAAVNRVLQPLIRQGALAEVQSPDQWIAPQQTQRQLQRHLRALADKPETWQPLAELGVPPKTVQTALQEAAAQAPVSLSDGLKAQIAEAWRPLYLGQVETGRQAAVVRLGGVKDAVAVRTALAGMNGVHWADKRTHLNQMFQETRNQAAWLKLASYAAAWLLLWKIFGTRKGVKILAVPLAAAAGTVALLGWTGIPVSLFAMFGLLLVSAIGVDYAVYAASAAPPPAVRLGGMLLAALTTGISFGLLAFSGTPAVAAFGLTVAVGVVLAVLAAAVLLDEAV</sequence>
<dbReference type="Proteomes" id="UP000198238">
    <property type="component" value="Chromosome"/>
</dbReference>
<dbReference type="RefSeq" id="WP_089035120.1">
    <property type="nucleotide sequence ID" value="NZ_CP022278.1"/>
</dbReference>
<feature type="transmembrane region" description="Helical" evidence="1">
    <location>
        <begin position="297"/>
        <end position="318"/>
    </location>
</feature>
<proteinExistence type="predicted"/>
<dbReference type="GO" id="GO:0005886">
    <property type="term" value="C:plasma membrane"/>
    <property type="evidence" value="ECO:0007669"/>
    <property type="project" value="TreeGrafter"/>
</dbReference>
<dbReference type="KEGG" id="nei:BG910_00325"/>
<evidence type="ECO:0000313" key="2">
    <source>
        <dbReference type="EMBL" id="ASK26397.1"/>
    </source>
</evidence>
<keyword evidence="3" id="KW-1185">Reference proteome</keyword>
<feature type="transmembrane region" description="Helical" evidence="1">
    <location>
        <begin position="672"/>
        <end position="690"/>
    </location>
</feature>
<protein>
    <recommendedName>
        <fullName evidence="4">Membrane transport protein MMPL domain-containing protein</fullName>
    </recommendedName>
</protein>
<evidence type="ECO:0000313" key="3">
    <source>
        <dbReference type="Proteomes" id="UP000198238"/>
    </source>
</evidence>
<feature type="transmembrane region" description="Helical" evidence="1">
    <location>
        <begin position="348"/>
        <end position="368"/>
    </location>
</feature>
<accession>A0A220RZ00</accession>
<evidence type="ECO:0008006" key="4">
    <source>
        <dbReference type="Google" id="ProtNLM"/>
    </source>
</evidence>
<keyword evidence="1" id="KW-0812">Transmembrane</keyword>
<evidence type="ECO:0000256" key="1">
    <source>
        <dbReference type="SAM" id="Phobius"/>
    </source>
</evidence>
<feature type="transmembrane region" description="Helical" evidence="1">
    <location>
        <begin position="374"/>
        <end position="396"/>
    </location>
</feature>
<feature type="transmembrane region" description="Helical" evidence="1">
    <location>
        <begin position="696"/>
        <end position="715"/>
    </location>
</feature>
<dbReference type="AlphaFoldDB" id="A0A220RZ00"/>
<feature type="transmembrane region" description="Helical" evidence="1">
    <location>
        <begin position="752"/>
        <end position="774"/>
    </location>
</feature>
<name>A0A220RZ00_9NEIS</name>
<feature type="transmembrane region" description="Helical" evidence="1">
    <location>
        <begin position="269"/>
        <end position="291"/>
    </location>
</feature>
<dbReference type="Gene3D" id="1.20.1640.10">
    <property type="entry name" value="Multidrug efflux transporter AcrB transmembrane domain"/>
    <property type="match status" value="2"/>
</dbReference>
<reference evidence="2 3" key="1">
    <citation type="submission" date="2017-06" db="EMBL/GenBank/DDBJ databases">
        <title>Neisseria chenwenguii sp. nov., isolated from the intestinal contents of Tibetan Plateau Pika in Yushu, Qinghai Province, China.</title>
        <authorList>
            <person name="Zhang G."/>
        </authorList>
    </citation>
    <scope>NUCLEOTIDE SEQUENCE [LARGE SCALE GENOMIC DNA]</scope>
    <source>
        <strain evidence="2 3">10023</strain>
    </source>
</reference>
<dbReference type="EMBL" id="CP022278">
    <property type="protein sequence ID" value="ASK26397.1"/>
    <property type="molecule type" value="Genomic_DNA"/>
</dbReference>
<keyword evidence="1" id="KW-1133">Transmembrane helix</keyword>
<dbReference type="PANTHER" id="PTHR33406">
    <property type="entry name" value="MEMBRANE PROTEIN MJ1562-RELATED"/>
    <property type="match status" value="1"/>
</dbReference>
<feature type="transmembrane region" description="Helical" evidence="1">
    <location>
        <begin position="727"/>
        <end position="746"/>
    </location>
</feature>
<dbReference type="InterPro" id="IPR050545">
    <property type="entry name" value="Mycobact_MmpL"/>
</dbReference>